<evidence type="ECO:0000313" key="2">
    <source>
        <dbReference type="EMBL" id="CAD9318387.1"/>
    </source>
</evidence>
<dbReference type="EMBL" id="HBGN01007565">
    <property type="protein sequence ID" value="CAD9318387.1"/>
    <property type="molecule type" value="Transcribed_RNA"/>
</dbReference>
<dbReference type="PANTHER" id="PTHR30353:SF0">
    <property type="entry name" value="TRANSMEMBRANE PROTEIN"/>
    <property type="match status" value="1"/>
</dbReference>
<evidence type="ECO:0000256" key="1">
    <source>
        <dbReference type="SAM" id="Phobius"/>
    </source>
</evidence>
<keyword evidence="1" id="KW-0812">Transmembrane</keyword>
<protein>
    <submittedName>
        <fullName evidence="2">Uncharacterized protein</fullName>
    </submittedName>
</protein>
<accession>A0A7S1YT17</accession>
<reference evidence="2" key="1">
    <citation type="submission" date="2021-01" db="EMBL/GenBank/DDBJ databases">
        <authorList>
            <person name="Corre E."/>
            <person name="Pelletier E."/>
            <person name="Niang G."/>
            <person name="Scheremetjew M."/>
            <person name="Finn R."/>
            <person name="Kale V."/>
            <person name="Holt S."/>
            <person name="Cochrane G."/>
            <person name="Meng A."/>
            <person name="Brown T."/>
            <person name="Cohen L."/>
        </authorList>
    </citation>
    <scope>NUCLEOTIDE SEQUENCE</scope>
    <source>
        <strain evidence="2">Pop2</strain>
    </source>
</reference>
<name>A0A7S1YT17_9STRA</name>
<feature type="transmembrane region" description="Helical" evidence="1">
    <location>
        <begin position="140"/>
        <end position="165"/>
    </location>
</feature>
<keyword evidence="1" id="KW-0472">Membrane</keyword>
<feature type="transmembrane region" description="Helical" evidence="1">
    <location>
        <begin position="105"/>
        <end position="128"/>
    </location>
</feature>
<dbReference type="AlphaFoldDB" id="A0A7S1YT17"/>
<dbReference type="InterPro" id="IPR032818">
    <property type="entry name" value="DedA-like"/>
</dbReference>
<keyword evidence="1" id="KW-1133">Transmembrane helix</keyword>
<gene>
    <name evidence="2" type="ORF">DBRI1063_LOCUS4811</name>
</gene>
<organism evidence="2">
    <name type="scientific">Ditylum brightwellii</name>
    <dbReference type="NCBI Taxonomy" id="49249"/>
    <lineage>
        <taxon>Eukaryota</taxon>
        <taxon>Sar</taxon>
        <taxon>Stramenopiles</taxon>
        <taxon>Ochrophyta</taxon>
        <taxon>Bacillariophyta</taxon>
        <taxon>Mediophyceae</taxon>
        <taxon>Lithodesmiophycidae</taxon>
        <taxon>Lithodesmiales</taxon>
        <taxon>Lithodesmiaceae</taxon>
        <taxon>Ditylum</taxon>
    </lineage>
</organism>
<sequence>MDPLRNYLNLSVENKCEINEEGVEVCTLEPSGDTARQKVDEAIVGSTGIDGLSGTNAVVERLRKRDRIKSKIMNAGDYIGFVTRLSVGVRGPIMLLSGFTGSVSLWKFMVGSAVGACVSLPVQLYMGYFMRDNPGAVVSAIAGISTVAIGVPFVIAVGTWMGMLVNRVRRRSSSSSSV</sequence>
<proteinExistence type="predicted"/>
<dbReference type="PANTHER" id="PTHR30353">
    <property type="entry name" value="INNER MEMBRANE PROTEIN DEDA-RELATED"/>
    <property type="match status" value="1"/>
</dbReference>